<accession>A0A6L2N564</accession>
<dbReference type="SUPFAM" id="SSF53098">
    <property type="entry name" value="Ribonuclease H-like"/>
    <property type="match status" value="1"/>
</dbReference>
<dbReference type="GO" id="GO:0003676">
    <property type="term" value="F:nucleic acid binding"/>
    <property type="evidence" value="ECO:0007669"/>
    <property type="project" value="InterPro"/>
</dbReference>
<dbReference type="EMBL" id="BKCJ010008044">
    <property type="protein sequence ID" value="GEU80272.1"/>
    <property type="molecule type" value="Genomic_DNA"/>
</dbReference>
<dbReference type="Gene3D" id="3.30.420.10">
    <property type="entry name" value="Ribonuclease H-like superfamily/Ribonuclease H"/>
    <property type="match status" value="1"/>
</dbReference>
<name>A0A6L2N564_TANCI</name>
<sequence>MRQRCWLELLSDYDCDIRYHPGKANVVADALSRKERSRPLRVEALVMKMGLDLPKEILEAQTEALKPENLNAEYVGGMLRKDLPKEKLEPHADETLCLKNKSWVPCFGDLRTLIMHESHKSKYSIHLEWKWKKITVDFITKLPKTTNGYDTIWVIVDCLTKYVHFLPMRENDLMETLMKLYIKEVVTRHEFGDAQLTSPEIIHETTENIIQIKIRIQSARDRQKSYADLKQPVEIIDREINKLKRSHIPIIKVIWNSKRGPGITWEREDQFNQNFGINAFAFKKYTEVMKDMVSREHACEEDVPLNNNIGKQSKAVEHRMDDHVSDEIDGAKGGQVPNHVGKKGNLELLICKQVPNHGGDELVDKGRPMKRKKVYVEYMYKAFTEDERQC</sequence>
<protein>
    <submittedName>
        <fullName evidence="1">Putative reverse transcriptase domain-containing protein</fullName>
    </submittedName>
</protein>
<keyword evidence="1" id="KW-0695">RNA-directed DNA polymerase</keyword>
<organism evidence="1">
    <name type="scientific">Tanacetum cinerariifolium</name>
    <name type="common">Dalmatian daisy</name>
    <name type="synonym">Chrysanthemum cinerariifolium</name>
    <dbReference type="NCBI Taxonomy" id="118510"/>
    <lineage>
        <taxon>Eukaryota</taxon>
        <taxon>Viridiplantae</taxon>
        <taxon>Streptophyta</taxon>
        <taxon>Embryophyta</taxon>
        <taxon>Tracheophyta</taxon>
        <taxon>Spermatophyta</taxon>
        <taxon>Magnoliopsida</taxon>
        <taxon>eudicotyledons</taxon>
        <taxon>Gunneridae</taxon>
        <taxon>Pentapetalae</taxon>
        <taxon>asterids</taxon>
        <taxon>campanulids</taxon>
        <taxon>Asterales</taxon>
        <taxon>Asteraceae</taxon>
        <taxon>Asteroideae</taxon>
        <taxon>Anthemideae</taxon>
        <taxon>Anthemidinae</taxon>
        <taxon>Tanacetum</taxon>
    </lineage>
</organism>
<gene>
    <name evidence="1" type="ORF">Tci_052250</name>
</gene>
<keyword evidence="1" id="KW-0548">Nucleotidyltransferase</keyword>
<reference evidence="1" key="1">
    <citation type="journal article" date="2019" name="Sci. Rep.">
        <title>Draft genome of Tanacetum cinerariifolium, the natural source of mosquito coil.</title>
        <authorList>
            <person name="Yamashiro T."/>
            <person name="Shiraishi A."/>
            <person name="Satake H."/>
            <person name="Nakayama K."/>
        </authorList>
    </citation>
    <scope>NUCLEOTIDE SEQUENCE</scope>
</reference>
<dbReference type="PANTHER" id="PTHR45835:SF99">
    <property type="entry name" value="CHROMO DOMAIN-CONTAINING PROTEIN-RELATED"/>
    <property type="match status" value="1"/>
</dbReference>
<comment type="caution">
    <text evidence="1">The sequence shown here is derived from an EMBL/GenBank/DDBJ whole genome shotgun (WGS) entry which is preliminary data.</text>
</comment>
<evidence type="ECO:0000313" key="1">
    <source>
        <dbReference type="EMBL" id="GEU80272.1"/>
    </source>
</evidence>
<proteinExistence type="predicted"/>
<dbReference type="AlphaFoldDB" id="A0A6L2N564"/>
<dbReference type="PANTHER" id="PTHR45835">
    <property type="entry name" value="YALI0A06105P"/>
    <property type="match status" value="1"/>
</dbReference>
<dbReference type="GO" id="GO:0003964">
    <property type="term" value="F:RNA-directed DNA polymerase activity"/>
    <property type="evidence" value="ECO:0007669"/>
    <property type="project" value="UniProtKB-KW"/>
</dbReference>
<dbReference type="InterPro" id="IPR036397">
    <property type="entry name" value="RNaseH_sf"/>
</dbReference>
<keyword evidence="1" id="KW-0808">Transferase</keyword>
<dbReference type="InterPro" id="IPR012337">
    <property type="entry name" value="RNaseH-like_sf"/>
</dbReference>